<evidence type="ECO:0000313" key="2">
    <source>
        <dbReference type="Proteomes" id="UP000499080"/>
    </source>
</evidence>
<proteinExistence type="predicted"/>
<accession>A0A4Y2J4R9</accession>
<sequence>MWITILGYFWSFSSRYTAEVPEVANFLLHKFGCHHSTFRKVPKNQNKRGISKNSNCPATITIKFKLDTQNAKKKDENSKENIIKPKVSTMNPSFPDLVGNSLESHSRHLSPYLSAMQQTANTEDEEHFSSFIEVLHSCNDKFGSSTSGLRKITERL</sequence>
<gene>
    <name evidence="1" type="ORF">AVEN_84090_1</name>
</gene>
<reference evidence="1 2" key="1">
    <citation type="journal article" date="2019" name="Sci. Rep.">
        <title>Orb-weaving spider Araneus ventricosus genome elucidates the spidroin gene catalogue.</title>
        <authorList>
            <person name="Kono N."/>
            <person name="Nakamura H."/>
            <person name="Ohtoshi R."/>
            <person name="Moran D.A.P."/>
            <person name="Shinohara A."/>
            <person name="Yoshida Y."/>
            <person name="Fujiwara M."/>
            <person name="Mori M."/>
            <person name="Tomita M."/>
            <person name="Arakawa K."/>
        </authorList>
    </citation>
    <scope>NUCLEOTIDE SEQUENCE [LARGE SCALE GENOMIC DNA]</scope>
</reference>
<dbReference type="Proteomes" id="UP000499080">
    <property type="component" value="Unassembled WGS sequence"/>
</dbReference>
<dbReference type="OrthoDB" id="6604290at2759"/>
<dbReference type="EMBL" id="BGPR01003219">
    <property type="protein sequence ID" value="GBM85261.1"/>
    <property type="molecule type" value="Genomic_DNA"/>
</dbReference>
<organism evidence="1 2">
    <name type="scientific">Araneus ventricosus</name>
    <name type="common">Orbweaver spider</name>
    <name type="synonym">Epeira ventricosa</name>
    <dbReference type="NCBI Taxonomy" id="182803"/>
    <lineage>
        <taxon>Eukaryota</taxon>
        <taxon>Metazoa</taxon>
        <taxon>Ecdysozoa</taxon>
        <taxon>Arthropoda</taxon>
        <taxon>Chelicerata</taxon>
        <taxon>Arachnida</taxon>
        <taxon>Araneae</taxon>
        <taxon>Araneomorphae</taxon>
        <taxon>Entelegynae</taxon>
        <taxon>Araneoidea</taxon>
        <taxon>Araneidae</taxon>
        <taxon>Araneus</taxon>
    </lineage>
</organism>
<name>A0A4Y2J4R9_ARAVE</name>
<evidence type="ECO:0000313" key="1">
    <source>
        <dbReference type="EMBL" id="GBM85261.1"/>
    </source>
</evidence>
<protein>
    <submittedName>
        <fullName evidence="1">Uncharacterized protein</fullName>
    </submittedName>
</protein>
<keyword evidence="2" id="KW-1185">Reference proteome</keyword>
<comment type="caution">
    <text evidence="1">The sequence shown here is derived from an EMBL/GenBank/DDBJ whole genome shotgun (WGS) entry which is preliminary data.</text>
</comment>
<dbReference type="AlphaFoldDB" id="A0A4Y2J4R9"/>